<dbReference type="AlphaFoldDB" id="A0A922I9L3"/>
<evidence type="ECO:0000313" key="1">
    <source>
        <dbReference type="EMBL" id="KAH9526787.1"/>
    </source>
</evidence>
<dbReference type="Proteomes" id="UP000790347">
    <property type="component" value="Unassembled WGS sequence"/>
</dbReference>
<gene>
    <name evidence="1" type="ORF">DERF_000849</name>
</gene>
<reference evidence="1" key="2">
    <citation type="journal article" date="2022" name="Res Sq">
        <title>Comparative Genomics Reveals Insights into the Divergent Evolution of Astigmatic Mites and Household Pest Adaptations.</title>
        <authorList>
            <person name="Xiong Q."/>
            <person name="Wan A.T.-Y."/>
            <person name="Liu X.-Y."/>
            <person name="Fung C.S.-H."/>
            <person name="Xiao X."/>
            <person name="Malainual N."/>
            <person name="Hou J."/>
            <person name="Wang L."/>
            <person name="Wang M."/>
            <person name="Yang K."/>
            <person name="Cui Y."/>
            <person name="Leung E."/>
            <person name="Nong W."/>
            <person name="Shin S.-K."/>
            <person name="Au S."/>
            <person name="Jeong K.Y."/>
            <person name="Chew F.T."/>
            <person name="Hui J."/>
            <person name="Leung T.F."/>
            <person name="Tungtrongchitr A."/>
            <person name="Zhong N."/>
            <person name="Liu Z."/>
            <person name="Tsui S."/>
        </authorList>
    </citation>
    <scope>NUCLEOTIDE SEQUENCE</scope>
    <source>
        <strain evidence="1">Derf</strain>
        <tissue evidence="1">Whole organism</tissue>
    </source>
</reference>
<name>A0A922I9L3_DERFA</name>
<comment type="caution">
    <text evidence="1">The sequence shown here is derived from an EMBL/GenBank/DDBJ whole genome shotgun (WGS) entry which is preliminary data.</text>
</comment>
<keyword evidence="2" id="KW-1185">Reference proteome</keyword>
<sequence>MLTRPLSSLISILRISGFTFMITLHKCVHFRREILRFPGYIVQSAPVSFLPGKPHSGLSYAPLVGGGRSHCI</sequence>
<proteinExistence type="predicted"/>
<evidence type="ECO:0000313" key="2">
    <source>
        <dbReference type="Proteomes" id="UP000790347"/>
    </source>
</evidence>
<accession>A0A922I9L3</accession>
<protein>
    <submittedName>
        <fullName evidence="1">Uncharacterized protein</fullName>
    </submittedName>
</protein>
<organism evidence="1 2">
    <name type="scientific">Dermatophagoides farinae</name>
    <name type="common">American house dust mite</name>
    <dbReference type="NCBI Taxonomy" id="6954"/>
    <lineage>
        <taxon>Eukaryota</taxon>
        <taxon>Metazoa</taxon>
        <taxon>Ecdysozoa</taxon>
        <taxon>Arthropoda</taxon>
        <taxon>Chelicerata</taxon>
        <taxon>Arachnida</taxon>
        <taxon>Acari</taxon>
        <taxon>Acariformes</taxon>
        <taxon>Sarcoptiformes</taxon>
        <taxon>Astigmata</taxon>
        <taxon>Psoroptidia</taxon>
        <taxon>Analgoidea</taxon>
        <taxon>Pyroglyphidae</taxon>
        <taxon>Dermatophagoidinae</taxon>
        <taxon>Dermatophagoides</taxon>
    </lineage>
</organism>
<reference evidence="1" key="1">
    <citation type="submission" date="2013-05" db="EMBL/GenBank/DDBJ databases">
        <authorList>
            <person name="Yim A.K.Y."/>
            <person name="Chan T.F."/>
            <person name="Ji K.M."/>
            <person name="Liu X.Y."/>
            <person name="Zhou J.W."/>
            <person name="Li R.Q."/>
            <person name="Yang K.Y."/>
            <person name="Li J."/>
            <person name="Li M."/>
            <person name="Law P.T.W."/>
            <person name="Wu Y.L."/>
            <person name="Cai Z.L."/>
            <person name="Qin H."/>
            <person name="Bao Y."/>
            <person name="Leung R.K.K."/>
            <person name="Ng P.K.S."/>
            <person name="Zou J."/>
            <person name="Zhong X.J."/>
            <person name="Ran P.X."/>
            <person name="Zhong N.S."/>
            <person name="Liu Z.G."/>
            <person name="Tsui S.K.W."/>
        </authorList>
    </citation>
    <scope>NUCLEOTIDE SEQUENCE</scope>
    <source>
        <strain evidence="1">Derf</strain>
        <tissue evidence="1">Whole organism</tissue>
    </source>
</reference>
<dbReference type="EMBL" id="ASGP02000001">
    <property type="protein sequence ID" value="KAH9526787.1"/>
    <property type="molecule type" value="Genomic_DNA"/>
</dbReference>